<keyword evidence="4" id="KW-1185">Reference proteome</keyword>
<evidence type="ECO:0000259" key="2">
    <source>
        <dbReference type="Pfam" id="PF01756"/>
    </source>
</evidence>
<protein>
    <recommendedName>
        <fullName evidence="2">Acyl-CoA oxidase C-terminal domain-containing protein</fullName>
    </recommendedName>
</protein>
<dbReference type="AlphaFoldDB" id="A0A5P1FSZ0"/>
<accession>A0A5P1FSZ0</accession>
<dbReference type="InterPro" id="IPR002655">
    <property type="entry name" value="Acyl-CoA_oxidase_C"/>
</dbReference>
<dbReference type="GO" id="GO:0003997">
    <property type="term" value="F:acyl-CoA oxidase activity"/>
    <property type="evidence" value="ECO:0007669"/>
    <property type="project" value="InterPro"/>
</dbReference>
<feature type="domain" description="Acyl-CoA oxidase C-terminal" evidence="2">
    <location>
        <begin position="129"/>
        <end position="192"/>
    </location>
</feature>
<reference evidence="4" key="1">
    <citation type="journal article" date="2017" name="Nat. Commun.">
        <title>The asparagus genome sheds light on the origin and evolution of a young Y chromosome.</title>
        <authorList>
            <person name="Harkess A."/>
            <person name="Zhou J."/>
            <person name="Xu C."/>
            <person name="Bowers J.E."/>
            <person name="Van der Hulst R."/>
            <person name="Ayyampalayam S."/>
            <person name="Mercati F."/>
            <person name="Riccardi P."/>
            <person name="McKain M.R."/>
            <person name="Kakrana A."/>
            <person name="Tang H."/>
            <person name="Ray J."/>
            <person name="Groenendijk J."/>
            <person name="Arikit S."/>
            <person name="Mathioni S.M."/>
            <person name="Nakano M."/>
            <person name="Shan H."/>
            <person name="Telgmann-Rauber A."/>
            <person name="Kanno A."/>
            <person name="Yue Z."/>
            <person name="Chen H."/>
            <person name="Li W."/>
            <person name="Chen Y."/>
            <person name="Xu X."/>
            <person name="Zhang Y."/>
            <person name="Luo S."/>
            <person name="Chen H."/>
            <person name="Gao J."/>
            <person name="Mao Z."/>
            <person name="Pires J.C."/>
            <person name="Luo M."/>
            <person name="Kudrna D."/>
            <person name="Wing R.A."/>
            <person name="Meyers B.C."/>
            <person name="Yi K."/>
            <person name="Kong H."/>
            <person name="Lavrijsen P."/>
            <person name="Sunseri F."/>
            <person name="Falavigna A."/>
            <person name="Ye Y."/>
            <person name="Leebens-Mack J.H."/>
            <person name="Chen G."/>
        </authorList>
    </citation>
    <scope>NUCLEOTIDE SEQUENCE [LARGE SCALE GENOMIC DNA]</scope>
    <source>
        <strain evidence="4">cv. DH0086</strain>
    </source>
</reference>
<sequence>MKMGGPLGAIIERYPSSDGDAQMGVGIIRHNRKCRDLVYLVIFVAFLLAMIVNSSFGLNQGNPLRKSTNSAATESAAICGGDGRSTYSLVITLQSLPLQLAKGTLRGMSCISFERILIAIALKWSHRPRFIQKVKQDLDGDGVKEQLQILCNIYAFSLLHKHLGDFLSTSCINPKQAALANEQLRALYSHVRFATYRNIFTFTQFNNCLVGLMVNQSQE</sequence>
<feature type="transmembrane region" description="Helical" evidence="1">
    <location>
        <begin position="37"/>
        <end position="58"/>
    </location>
</feature>
<dbReference type="EMBL" id="CM007381">
    <property type="protein sequence ID" value="ONK81426.1"/>
    <property type="molecule type" value="Genomic_DNA"/>
</dbReference>
<dbReference type="Pfam" id="PF01756">
    <property type="entry name" value="ACOX"/>
    <property type="match status" value="1"/>
</dbReference>
<gene>
    <name evidence="3" type="ORF">A4U43_C01F28960</name>
</gene>
<dbReference type="GO" id="GO:0006635">
    <property type="term" value="P:fatty acid beta-oxidation"/>
    <property type="evidence" value="ECO:0007669"/>
    <property type="project" value="InterPro"/>
</dbReference>
<evidence type="ECO:0000313" key="4">
    <source>
        <dbReference type="Proteomes" id="UP000243459"/>
    </source>
</evidence>
<dbReference type="GO" id="GO:0005777">
    <property type="term" value="C:peroxisome"/>
    <property type="evidence" value="ECO:0007669"/>
    <property type="project" value="InterPro"/>
</dbReference>
<organism evidence="3 4">
    <name type="scientific">Asparagus officinalis</name>
    <name type="common">Garden asparagus</name>
    <dbReference type="NCBI Taxonomy" id="4686"/>
    <lineage>
        <taxon>Eukaryota</taxon>
        <taxon>Viridiplantae</taxon>
        <taxon>Streptophyta</taxon>
        <taxon>Embryophyta</taxon>
        <taxon>Tracheophyta</taxon>
        <taxon>Spermatophyta</taxon>
        <taxon>Magnoliopsida</taxon>
        <taxon>Liliopsida</taxon>
        <taxon>Asparagales</taxon>
        <taxon>Asparagaceae</taxon>
        <taxon>Asparagoideae</taxon>
        <taxon>Asparagus</taxon>
    </lineage>
</organism>
<dbReference type="OrthoDB" id="420519at2759"/>
<proteinExistence type="predicted"/>
<keyword evidence="1" id="KW-1133">Transmembrane helix</keyword>
<keyword evidence="1" id="KW-0472">Membrane</keyword>
<dbReference type="Proteomes" id="UP000243459">
    <property type="component" value="Chromosome 1"/>
</dbReference>
<dbReference type="SUPFAM" id="SSF47203">
    <property type="entry name" value="Acyl-CoA dehydrogenase C-terminal domain-like"/>
    <property type="match status" value="1"/>
</dbReference>
<keyword evidence="1" id="KW-0812">Transmembrane</keyword>
<dbReference type="Gramene" id="ONK81426">
    <property type="protein sequence ID" value="ONK81426"/>
    <property type="gene ID" value="A4U43_C01F28960"/>
</dbReference>
<evidence type="ECO:0000256" key="1">
    <source>
        <dbReference type="SAM" id="Phobius"/>
    </source>
</evidence>
<dbReference type="InterPro" id="IPR036250">
    <property type="entry name" value="AcylCo_DH-like_C"/>
</dbReference>
<name>A0A5P1FSZ0_ASPOF</name>
<dbReference type="Gene3D" id="1.20.140.10">
    <property type="entry name" value="Butyryl-CoA Dehydrogenase, subunit A, domain 3"/>
    <property type="match status" value="1"/>
</dbReference>
<evidence type="ECO:0000313" key="3">
    <source>
        <dbReference type="EMBL" id="ONK81426.1"/>
    </source>
</evidence>